<dbReference type="AlphaFoldDB" id="A0AAJ5V1M8"/>
<sequence length="246" mass="26934">MKPVNWIAVGIARWYDCKLGRMTDRALANLVGTTEESIRRRRVLFKIKAYSVDLAIEPFAHLFGIKSDQFIADQCGVSVESVRTYRKARGIDRKPTAAELAELCPIAPPARPYQAALGLVPDLEIATAWGLDVEEVEQVRVDLGLPAAPPLPAAPAPVAIEDFHGPGLGYESLLGTMSAAKISREVGVPVSVIEDRRQFLGIKPYQRVSRAERFVHLFGVVPNNVLSKLAGVSGARIRMLRRARGT</sequence>
<organism evidence="1 2">
    <name type="scientific">Pseudomonas juntendi</name>
    <dbReference type="NCBI Taxonomy" id="2666183"/>
    <lineage>
        <taxon>Bacteria</taxon>
        <taxon>Pseudomonadati</taxon>
        <taxon>Pseudomonadota</taxon>
        <taxon>Gammaproteobacteria</taxon>
        <taxon>Pseudomonadales</taxon>
        <taxon>Pseudomonadaceae</taxon>
        <taxon>Pseudomonas</taxon>
    </lineage>
</organism>
<reference evidence="1" key="1">
    <citation type="submission" date="2023-02" db="EMBL/GenBank/DDBJ databases">
        <title>tmexCD-toprJ-like cluster.</title>
        <authorList>
            <person name="Gao X."/>
            <person name="Wang C."/>
            <person name="Liu J."/>
        </authorList>
    </citation>
    <scope>NUCLEOTIDE SEQUENCE</scope>
    <source>
        <strain evidence="1">GDW21C697WI</strain>
        <plasmid evidence="1">pHNGDW697-1</plasmid>
    </source>
</reference>
<dbReference type="EMBL" id="CP118678">
    <property type="protein sequence ID" value="WEA23268.1"/>
    <property type="molecule type" value="Genomic_DNA"/>
</dbReference>
<keyword evidence="1" id="KW-0614">Plasmid</keyword>
<protein>
    <submittedName>
        <fullName evidence="1">Uncharacterized protein</fullName>
    </submittedName>
</protein>
<proteinExistence type="predicted"/>
<name>A0AAJ5V1M8_9PSED</name>
<accession>A0AAJ5V1M8</accession>
<dbReference type="RefSeq" id="WP_249414268.1">
    <property type="nucleotide sequence ID" value="NZ_CP118678.1"/>
</dbReference>
<dbReference type="Proteomes" id="UP001217631">
    <property type="component" value="Plasmid pHNGDW697-1"/>
</dbReference>
<evidence type="ECO:0000313" key="2">
    <source>
        <dbReference type="Proteomes" id="UP001217631"/>
    </source>
</evidence>
<geneLocation type="plasmid" evidence="1 2">
    <name>pHNGDW697-1</name>
</geneLocation>
<gene>
    <name evidence="1" type="ORF">PWA60_27740</name>
</gene>
<evidence type="ECO:0000313" key="1">
    <source>
        <dbReference type="EMBL" id="WEA23268.1"/>
    </source>
</evidence>